<comment type="caution">
    <text evidence="1">The sequence shown here is derived from an EMBL/GenBank/DDBJ whole genome shotgun (WGS) entry which is preliminary data.</text>
</comment>
<protein>
    <recommendedName>
        <fullName evidence="3">Type II toxin-antitoxin system mRNA interferase toxin, RelE/StbE family</fullName>
    </recommendedName>
</protein>
<reference evidence="2" key="1">
    <citation type="submission" date="2017-09" db="EMBL/GenBank/DDBJ databases">
        <title>Depth-based differentiation of microbial function through sediment-hosted aquifers and enrichment of novel symbionts in the deep terrestrial subsurface.</title>
        <authorList>
            <person name="Probst A.J."/>
            <person name="Ladd B."/>
            <person name="Jarett J.K."/>
            <person name="Geller-Mcgrath D.E."/>
            <person name="Sieber C.M.K."/>
            <person name="Emerson J.B."/>
            <person name="Anantharaman K."/>
            <person name="Thomas B.C."/>
            <person name="Malmstrom R."/>
            <person name="Stieglmeier M."/>
            <person name="Klingl A."/>
            <person name="Woyke T."/>
            <person name="Ryan C.M."/>
            <person name="Banfield J.F."/>
        </authorList>
    </citation>
    <scope>NUCLEOTIDE SEQUENCE [LARGE SCALE GENOMIC DNA]</scope>
</reference>
<dbReference type="Proteomes" id="UP000231383">
    <property type="component" value="Unassembled WGS sequence"/>
</dbReference>
<dbReference type="EMBL" id="PFSC01000155">
    <property type="protein sequence ID" value="PJC30400.1"/>
    <property type="molecule type" value="Genomic_DNA"/>
</dbReference>
<proteinExistence type="predicted"/>
<evidence type="ECO:0008006" key="3">
    <source>
        <dbReference type="Google" id="ProtNLM"/>
    </source>
</evidence>
<dbReference type="Gene3D" id="3.30.2310.20">
    <property type="entry name" value="RelE-like"/>
    <property type="match status" value="1"/>
</dbReference>
<dbReference type="SUPFAM" id="SSF143011">
    <property type="entry name" value="RelE-like"/>
    <property type="match status" value="1"/>
</dbReference>
<dbReference type="InterPro" id="IPR035093">
    <property type="entry name" value="RelE/ParE_toxin_dom_sf"/>
</dbReference>
<organism evidence="1 2">
    <name type="scientific">Candidatus Roizmanbacteria bacterium CG_4_9_14_0_2_um_filter_39_13</name>
    <dbReference type="NCBI Taxonomy" id="1974839"/>
    <lineage>
        <taxon>Bacteria</taxon>
        <taxon>Candidatus Roizmaniibacteriota</taxon>
    </lineage>
</organism>
<gene>
    <name evidence="1" type="ORF">CO051_05915</name>
</gene>
<evidence type="ECO:0000313" key="2">
    <source>
        <dbReference type="Proteomes" id="UP000231383"/>
    </source>
</evidence>
<name>A0A2M8EX09_9BACT</name>
<sequence>MYKVVFLKSFDKSYQRLLKGNNLLEKRTVKAVQLLSIDPFYPSLKSHNVNTRRHGTKWSSRVTDDIRLIWDFDNNNRLLIDILDIGTHSGRHGVYL</sequence>
<evidence type="ECO:0000313" key="1">
    <source>
        <dbReference type="EMBL" id="PJC30400.1"/>
    </source>
</evidence>
<accession>A0A2M8EX09</accession>
<dbReference type="AlphaFoldDB" id="A0A2M8EX09"/>